<reference evidence="2" key="1">
    <citation type="submission" date="2020-05" db="EMBL/GenBank/DDBJ databases">
        <title>WGS assembly of Panicum virgatum.</title>
        <authorList>
            <person name="Lovell J.T."/>
            <person name="Jenkins J."/>
            <person name="Shu S."/>
            <person name="Juenger T.E."/>
            <person name="Schmutz J."/>
        </authorList>
    </citation>
    <scope>NUCLEOTIDE SEQUENCE</scope>
    <source>
        <strain evidence="2">AP13</strain>
    </source>
</reference>
<dbReference type="AlphaFoldDB" id="A0A8T0NVI0"/>
<protein>
    <submittedName>
        <fullName evidence="2">Uncharacterized protein</fullName>
    </submittedName>
</protein>
<comment type="caution">
    <text evidence="2">The sequence shown here is derived from an EMBL/GenBank/DDBJ whole genome shotgun (WGS) entry which is preliminary data.</text>
</comment>
<dbReference type="Proteomes" id="UP000823388">
    <property type="component" value="Chromosome 9K"/>
</dbReference>
<feature type="region of interest" description="Disordered" evidence="1">
    <location>
        <begin position="1"/>
        <end position="23"/>
    </location>
</feature>
<accession>A0A8T0NVI0</accession>
<organism evidence="2 3">
    <name type="scientific">Panicum virgatum</name>
    <name type="common">Blackwell switchgrass</name>
    <dbReference type="NCBI Taxonomy" id="38727"/>
    <lineage>
        <taxon>Eukaryota</taxon>
        <taxon>Viridiplantae</taxon>
        <taxon>Streptophyta</taxon>
        <taxon>Embryophyta</taxon>
        <taxon>Tracheophyta</taxon>
        <taxon>Spermatophyta</taxon>
        <taxon>Magnoliopsida</taxon>
        <taxon>Liliopsida</taxon>
        <taxon>Poales</taxon>
        <taxon>Poaceae</taxon>
        <taxon>PACMAD clade</taxon>
        <taxon>Panicoideae</taxon>
        <taxon>Panicodae</taxon>
        <taxon>Paniceae</taxon>
        <taxon>Panicinae</taxon>
        <taxon>Panicum</taxon>
        <taxon>Panicum sect. Hiantes</taxon>
    </lineage>
</organism>
<evidence type="ECO:0000256" key="1">
    <source>
        <dbReference type="SAM" id="MobiDB-lite"/>
    </source>
</evidence>
<dbReference type="EMBL" id="CM029053">
    <property type="protein sequence ID" value="KAG2552309.1"/>
    <property type="molecule type" value="Genomic_DNA"/>
</dbReference>
<proteinExistence type="predicted"/>
<sequence length="111" mass="12044">MAAFPSDRTAPPVGRRRSSVRSLHPPVVGAIAPRRVRLAFCSGSSSAHPQFPFSPVRLTHLPCASSQTTTAPTPPPSRHRLRRQPPLEAPRCSLLPLAIPLPSYFPHEPTS</sequence>
<evidence type="ECO:0000313" key="3">
    <source>
        <dbReference type="Proteomes" id="UP000823388"/>
    </source>
</evidence>
<gene>
    <name evidence="2" type="ORF">PVAP13_9KG478833</name>
</gene>
<keyword evidence="3" id="KW-1185">Reference proteome</keyword>
<feature type="region of interest" description="Disordered" evidence="1">
    <location>
        <begin position="62"/>
        <end position="89"/>
    </location>
</feature>
<name>A0A8T0NVI0_PANVG</name>
<evidence type="ECO:0000313" key="2">
    <source>
        <dbReference type="EMBL" id="KAG2552309.1"/>
    </source>
</evidence>